<protein>
    <submittedName>
        <fullName evidence="4">Methylcrotonyl-CoA carboxylase carboxyl transferase subunit</fullName>
    </submittedName>
</protein>
<dbReference type="SUPFAM" id="SSF52096">
    <property type="entry name" value="ClpP/crotonase"/>
    <property type="match status" value="2"/>
</dbReference>
<dbReference type="RefSeq" id="WP_048875302.1">
    <property type="nucleotide sequence ID" value="NZ_CP011126.1"/>
</dbReference>
<feature type="domain" description="CoA carboxyltransferase C-terminal" evidence="3">
    <location>
        <begin position="285"/>
        <end position="527"/>
    </location>
</feature>
<dbReference type="PROSITE" id="PS50989">
    <property type="entry name" value="COA_CT_CTER"/>
    <property type="match status" value="2"/>
</dbReference>
<proteinExistence type="predicted"/>
<evidence type="ECO:0000259" key="3">
    <source>
        <dbReference type="PROSITE" id="PS50989"/>
    </source>
</evidence>
<sequence>MPKIISKIKTNSDEFKNNKNAMDAQIQELERVLSEIKQGGPEKARNRQREQGKLLVRERIDHLLDPGSPFVEFSTLAGYQLYDDTVPAGGVISGIGQIAGQECVIVANDATVKGGSYYPISVKKHLRAQTIAEENNLPCIYLVDSGGAYLPKQDEVFPDRDHFGHIFYNQARLSSKNIPQIAVVMGSCTAGGAYVPAMADEVVMVKNQATIFLGGPPLVKAAIGEVVTSEELGGANVHCRLSGVADYLAENDWQALKLTRNIVNNLNRKKNISLYICTPQEPAYPIEELLGIINTDPRQPYDVHEIIARLVDGSSFEEFKALYGTTLVCGFAHIYGYPIGIIANNGILFSESALKGVHFIELCSQRKIPLVFLQNITGFMVGKKYENAGIAKHGAKMVHAVACTEIPKFTVIIGNSYGAGNYAMCGRGYDPRFLFMWPNARIGVMGGEQAANVLAQVKRDQMKRHSEIWDGKEEAQFKASIRTNYEAQANPYYSSARLWDDGVINPLDTRRILGLCISASLNAPIRETRFGIFRM</sequence>
<accession>A0ABM5UUW1</accession>
<dbReference type="Proteomes" id="UP000063965">
    <property type="component" value="Chromosome"/>
</dbReference>
<keyword evidence="1" id="KW-0175">Coiled coil</keyword>
<dbReference type="EMBL" id="CP011126">
    <property type="protein sequence ID" value="AKQ33680.1"/>
    <property type="molecule type" value="Genomic_DNA"/>
</dbReference>
<gene>
    <name evidence="4" type="ORF">CleRT_09730</name>
</gene>
<evidence type="ECO:0000313" key="5">
    <source>
        <dbReference type="Proteomes" id="UP000063965"/>
    </source>
</evidence>
<dbReference type="Gene3D" id="3.90.226.10">
    <property type="entry name" value="2-enoyl-CoA Hydratase, Chain A, domain 1"/>
    <property type="match status" value="2"/>
</dbReference>
<keyword evidence="4" id="KW-0808">Transferase</keyword>
<dbReference type="Pfam" id="PF01039">
    <property type="entry name" value="Carboxyl_trans"/>
    <property type="match status" value="1"/>
</dbReference>
<dbReference type="InterPro" id="IPR034733">
    <property type="entry name" value="AcCoA_carboxyl_beta"/>
</dbReference>
<dbReference type="InterPro" id="IPR011762">
    <property type="entry name" value="COA_CT_N"/>
</dbReference>
<dbReference type="InterPro" id="IPR045190">
    <property type="entry name" value="MCCB/AccD1-like"/>
</dbReference>
<organism evidence="4 5">
    <name type="scientific">Candidatus Coxiella mudrowiae</name>
    <dbReference type="NCBI Taxonomy" id="2054173"/>
    <lineage>
        <taxon>Bacteria</taxon>
        <taxon>Pseudomonadati</taxon>
        <taxon>Pseudomonadota</taxon>
        <taxon>Gammaproteobacteria</taxon>
        <taxon>Legionellales</taxon>
        <taxon>Coxiellaceae</taxon>
        <taxon>Coxiella</taxon>
    </lineage>
</organism>
<feature type="coiled-coil region" evidence="1">
    <location>
        <begin position="12"/>
        <end position="39"/>
    </location>
</feature>
<feature type="domain" description="CoA carboxyltransferase N-terminal" evidence="2">
    <location>
        <begin position="22"/>
        <end position="278"/>
    </location>
</feature>
<dbReference type="PANTHER" id="PTHR22855:SF13">
    <property type="entry name" value="METHYLCROTONOYL-COA CARBOXYLASE BETA CHAIN, MITOCHONDRIAL"/>
    <property type="match status" value="1"/>
</dbReference>
<evidence type="ECO:0000313" key="4">
    <source>
        <dbReference type="EMBL" id="AKQ33680.1"/>
    </source>
</evidence>
<dbReference type="InterPro" id="IPR029045">
    <property type="entry name" value="ClpP/crotonase-like_dom_sf"/>
</dbReference>
<feature type="domain" description="CoA carboxyltransferase C-terminal" evidence="3">
    <location>
        <begin position="28"/>
        <end position="292"/>
    </location>
</feature>
<dbReference type="PROSITE" id="PS50980">
    <property type="entry name" value="COA_CT_NTER"/>
    <property type="match status" value="1"/>
</dbReference>
<keyword evidence="5" id="KW-1185">Reference proteome</keyword>
<name>A0ABM5UUW1_9COXI</name>
<dbReference type="PANTHER" id="PTHR22855">
    <property type="entry name" value="ACETYL, PROPIONYL, PYRUVATE, AND GLUTACONYL CARBOXYLASE-RELATED"/>
    <property type="match status" value="1"/>
</dbReference>
<reference evidence="4 5" key="1">
    <citation type="journal article" date="2015" name="Genome Biol. Evol.">
        <title>Distinctive Genome Reduction Rates Revealed by Genomic Analyses of Two Coxiella-Like Endosymbionts in Ticks.</title>
        <authorList>
            <person name="Gottlieb Y."/>
            <person name="Lalzar I."/>
            <person name="Klasson L."/>
        </authorList>
    </citation>
    <scope>NUCLEOTIDE SEQUENCE [LARGE SCALE GENOMIC DNA]</scope>
    <source>
        <strain evidence="4 5">CRt</strain>
    </source>
</reference>
<evidence type="ECO:0000259" key="2">
    <source>
        <dbReference type="PROSITE" id="PS50980"/>
    </source>
</evidence>
<evidence type="ECO:0000256" key="1">
    <source>
        <dbReference type="SAM" id="Coils"/>
    </source>
</evidence>
<dbReference type="GO" id="GO:0016740">
    <property type="term" value="F:transferase activity"/>
    <property type="evidence" value="ECO:0007669"/>
    <property type="project" value="UniProtKB-KW"/>
</dbReference>
<dbReference type="InterPro" id="IPR011763">
    <property type="entry name" value="COA_CT_C"/>
</dbReference>